<accession>A0A1H3XK67</accession>
<gene>
    <name evidence="8" type="ORF">SAMN05192529_105182</name>
</gene>
<protein>
    <submittedName>
        <fullName evidence="8">Starch-binding associating with outer membrane</fullName>
    </submittedName>
</protein>
<dbReference type="Pfam" id="PF14322">
    <property type="entry name" value="SusD-like_3"/>
    <property type="match status" value="1"/>
</dbReference>
<name>A0A1H3XK67_9BACT</name>
<evidence type="ECO:0000313" key="9">
    <source>
        <dbReference type="Proteomes" id="UP000199041"/>
    </source>
</evidence>
<dbReference type="AlphaFoldDB" id="A0A1H3XK67"/>
<dbReference type="Pfam" id="PF07980">
    <property type="entry name" value="SusD_RagB"/>
    <property type="match status" value="1"/>
</dbReference>
<dbReference type="OrthoDB" id="993981at2"/>
<evidence type="ECO:0000259" key="7">
    <source>
        <dbReference type="Pfam" id="PF14322"/>
    </source>
</evidence>
<keyword evidence="4" id="KW-0472">Membrane</keyword>
<keyword evidence="5" id="KW-0998">Cell outer membrane</keyword>
<dbReference type="GO" id="GO:0009279">
    <property type="term" value="C:cell outer membrane"/>
    <property type="evidence" value="ECO:0007669"/>
    <property type="project" value="UniProtKB-SubCell"/>
</dbReference>
<feature type="domain" description="RagB/SusD" evidence="6">
    <location>
        <begin position="346"/>
        <end position="497"/>
    </location>
</feature>
<evidence type="ECO:0000256" key="4">
    <source>
        <dbReference type="ARBA" id="ARBA00023136"/>
    </source>
</evidence>
<dbReference type="Gene3D" id="1.25.40.390">
    <property type="match status" value="1"/>
</dbReference>
<evidence type="ECO:0000256" key="5">
    <source>
        <dbReference type="ARBA" id="ARBA00023237"/>
    </source>
</evidence>
<organism evidence="8 9">
    <name type="scientific">Arachidicoccus rhizosphaerae</name>
    <dbReference type="NCBI Taxonomy" id="551991"/>
    <lineage>
        <taxon>Bacteria</taxon>
        <taxon>Pseudomonadati</taxon>
        <taxon>Bacteroidota</taxon>
        <taxon>Chitinophagia</taxon>
        <taxon>Chitinophagales</taxon>
        <taxon>Chitinophagaceae</taxon>
        <taxon>Arachidicoccus</taxon>
    </lineage>
</organism>
<comment type="similarity">
    <text evidence="2">Belongs to the SusD family.</text>
</comment>
<dbReference type="Proteomes" id="UP000199041">
    <property type="component" value="Unassembled WGS sequence"/>
</dbReference>
<dbReference type="InterPro" id="IPR033985">
    <property type="entry name" value="SusD-like_N"/>
</dbReference>
<keyword evidence="3" id="KW-0732">Signal</keyword>
<evidence type="ECO:0000313" key="8">
    <source>
        <dbReference type="EMBL" id="SDZ99014.1"/>
    </source>
</evidence>
<dbReference type="RefSeq" id="WP_091395334.1">
    <property type="nucleotide sequence ID" value="NZ_FNQY01000005.1"/>
</dbReference>
<evidence type="ECO:0000259" key="6">
    <source>
        <dbReference type="Pfam" id="PF07980"/>
    </source>
</evidence>
<dbReference type="InterPro" id="IPR011990">
    <property type="entry name" value="TPR-like_helical_dom_sf"/>
</dbReference>
<comment type="subcellular location">
    <subcellularLocation>
        <location evidence="1">Cell outer membrane</location>
    </subcellularLocation>
</comment>
<dbReference type="SUPFAM" id="SSF48452">
    <property type="entry name" value="TPR-like"/>
    <property type="match status" value="1"/>
</dbReference>
<keyword evidence="9" id="KW-1185">Reference proteome</keyword>
<dbReference type="EMBL" id="FNQY01000005">
    <property type="protein sequence ID" value="SDZ99014.1"/>
    <property type="molecule type" value="Genomic_DNA"/>
</dbReference>
<dbReference type="STRING" id="551991.SAMN05192529_105182"/>
<reference evidence="8 9" key="1">
    <citation type="submission" date="2016-10" db="EMBL/GenBank/DDBJ databases">
        <authorList>
            <person name="de Groot N.N."/>
        </authorList>
    </citation>
    <scope>NUCLEOTIDE SEQUENCE [LARGE SCALE GENOMIC DNA]</scope>
    <source>
        <strain evidence="8 9">Vu-144</strain>
    </source>
</reference>
<feature type="domain" description="SusD-like N-terminal" evidence="7">
    <location>
        <begin position="21"/>
        <end position="225"/>
    </location>
</feature>
<evidence type="ECO:0000256" key="3">
    <source>
        <dbReference type="ARBA" id="ARBA00022729"/>
    </source>
</evidence>
<sequence length="497" mass="56036">MKINSCIIIGLIFCMNLGCNKFLDQQPQDFASSTTFYQNATQVKEVLNGAYGGLQSLYAAGGNFWALTEMRSDNTTFEYNNEDRGSLQLENVDYFQVTTDNNYLESIWSSIYNTIAQCNGVISHIDDVTYDSDTVKNQIYGQALFLRSLLYFHLVRLWGSVPLVLDVVDDPSDAYHKKATVDSLYAQIIQDAVSATGFLPDNWPSADLGRATKGAANTLLGEVYLTRKQYQKAIDAFDKVTGYSLMASYSALYLPANKNNTESIFEIQFSNAIEGEASNYLYHFAPLYSGFKTIGSFDPNSGSGRNIPTRDLLGDYESGDLRKTASIAWFVDPLNVDKGYVEAQHDSVPYINKYAAKPTVSGKQDNDFYVYRYAQVLLWKAEAINELSGPISSAYTAINQVRKRAGLKELSSVLNQEKFRTAVYHEQRMEDAFENHRWFQLLRTGKAKEVMTANGQQQKTYQSWLPASSYDLQDYKLLFPIPLTEIQLNGIEQNEGW</sequence>
<evidence type="ECO:0000256" key="1">
    <source>
        <dbReference type="ARBA" id="ARBA00004442"/>
    </source>
</evidence>
<proteinExistence type="inferred from homology"/>
<dbReference type="InterPro" id="IPR012944">
    <property type="entry name" value="SusD_RagB_dom"/>
</dbReference>
<dbReference type="CDD" id="cd08977">
    <property type="entry name" value="SusD"/>
    <property type="match status" value="1"/>
</dbReference>
<evidence type="ECO:0000256" key="2">
    <source>
        <dbReference type="ARBA" id="ARBA00006275"/>
    </source>
</evidence>